<protein>
    <submittedName>
        <fullName evidence="1">Uncharacterized protein</fullName>
    </submittedName>
</protein>
<sequence>IWLEPFDKMAFKMLISYAIQVYKNMGDKKEVPEVALKVIEAAKAKAV</sequence>
<name>X0WWZ3_9ZZZZ</name>
<organism evidence="1">
    <name type="scientific">marine sediment metagenome</name>
    <dbReference type="NCBI Taxonomy" id="412755"/>
    <lineage>
        <taxon>unclassified sequences</taxon>
        <taxon>metagenomes</taxon>
        <taxon>ecological metagenomes</taxon>
    </lineage>
</organism>
<accession>X0WWZ3</accession>
<dbReference type="AlphaFoldDB" id="X0WWZ3"/>
<gene>
    <name evidence="1" type="ORF">S01H1_68866</name>
</gene>
<proteinExistence type="predicted"/>
<evidence type="ECO:0000313" key="1">
    <source>
        <dbReference type="EMBL" id="GAG35454.1"/>
    </source>
</evidence>
<comment type="caution">
    <text evidence="1">The sequence shown here is derived from an EMBL/GenBank/DDBJ whole genome shotgun (WGS) entry which is preliminary data.</text>
</comment>
<feature type="non-terminal residue" evidence="1">
    <location>
        <position position="1"/>
    </location>
</feature>
<reference evidence="1" key="1">
    <citation type="journal article" date="2014" name="Front. Microbiol.">
        <title>High frequency of phylogenetically diverse reductive dehalogenase-homologous genes in deep subseafloor sedimentary metagenomes.</title>
        <authorList>
            <person name="Kawai M."/>
            <person name="Futagami T."/>
            <person name="Toyoda A."/>
            <person name="Takaki Y."/>
            <person name="Nishi S."/>
            <person name="Hori S."/>
            <person name="Arai W."/>
            <person name="Tsubouchi T."/>
            <person name="Morono Y."/>
            <person name="Uchiyama I."/>
            <person name="Ito T."/>
            <person name="Fujiyama A."/>
            <person name="Inagaki F."/>
            <person name="Takami H."/>
        </authorList>
    </citation>
    <scope>NUCLEOTIDE SEQUENCE</scope>
    <source>
        <strain evidence="1">Expedition CK06-06</strain>
    </source>
</reference>
<dbReference type="EMBL" id="BARS01045682">
    <property type="protein sequence ID" value="GAG35454.1"/>
    <property type="molecule type" value="Genomic_DNA"/>
</dbReference>